<protein>
    <submittedName>
        <fullName evidence="4">Beta strand repeat-containing protein</fullName>
    </submittedName>
</protein>
<dbReference type="SUPFAM" id="SSF49899">
    <property type="entry name" value="Concanavalin A-like lectins/glucanases"/>
    <property type="match status" value="2"/>
</dbReference>
<dbReference type="SMART" id="SM00560">
    <property type="entry name" value="LamGL"/>
    <property type="match status" value="2"/>
</dbReference>
<accession>A0ABV8PZA8</accession>
<evidence type="ECO:0000313" key="5">
    <source>
        <dbReference type="Proteomes" id="UP001595906"/>
    </source>
</evidence>
<sequence length="1791" mass="181543">RAVVNSCSNTVYTNIYTVNAITGTAPVGGTVSSASYCGGSNNGSLSLTGATGNVSKWQYSIDGGVVWTDISNTTTTLSYTGITATTRYRAILTNGACGTAISAVGIITVNPASVAGTATGTAAVCAGTNSTTLSLSGYTGTIQWQSSTDNNTFISIAGATNSTYIAANLSTTTYYKAVVTNASCTAAISNTVVVTVKQPSTSITTASICAGGSYSFNGTNYTTGGTYVVHKTNAVGCDSAATLVLTVNPLPPTPNITLSGAATFCAGGSVTLTSDAASSYAWTGAVATTQAITVTTSGNYSVTISDGTCTTTSAPVTVTVNPTNTITLTSVAATTSQTIYANTAITNITYATTNATGATFSGLPNGVTGNWSNNLVTISGTPAVSGVFNYTVTLNGGCGTITATGTITVASVTITSSVPTNTICAGTSVTFTATPSFANNPTYQWKKNGVAITGATNSTYTTNTLSNNDVITVDMTVANATGGKGSVVTSGLIQNLDANKTASYAGTGSTWYDISGNNNNGTLNSAVFASNSGFSYFNLSNTYISAPVSKNSSMTYNVWAKANNSLTNTNVMLFNAGNPGSGPDLFFTSLISWNIWDSNNSPFLVNSQSVSPSIIDQNWHNYTVVVDAIANNAKLYLDGVLKGTATYHISSSNNLFIGGGGDGSWSWNGAVSSFQTYNRALSASEVTTNYNALNGATSPLTSNAITTIVNALPTPSFTAQAGSNACISTNVTYTTQAGQSNYIWTVPGVMGTDYSITSGGLTSTDNTVTLRWLTGGSKVVAINYTNTSGCSAGIATNSTATLVSPASVGGTASAPSSSICYGTNTSVSVTGYTGTIQWQQSTDGLTNWTNVSGGSGSTSSTYTTSNLSATTYYRAAVTSGACSTDYSSTVMVQVNPTSVGGTIIGSATICAGTNNTTLSLSGYIGNVTKWQSSTSSNFASATDINNTTASLIATNLSTTTYYRALVTSGVCSSTFSAFATVTVNPLPTATIIGTNEVCKNTSAPNITFTGAAGTAPYTFTYTINSGTPQTVVSTGNTATIAASTATNGIYTYNLLGVQDASTSTCYQSQNGSAIVTIDTLPTATITAGGPISFCAGGSVTLNASPGISYLWSNSANTATTTISAAGSYTVTVTNGKGCSATSIPTVVTVYALPVVAGSSQPGAFGNGLNFNGINNSVVTTLPSNLDENNKVTTTWEAWIYPTSNDGNWRMIMSVEDGGWDRFLAMNGGKFYLGYGCNGWNPTTIDLNQWQHVAVVYNEAANQIIFYKNGVAYNFTIPNGCSHTSNVKFGIGCSQQSGPTQFFSGTIDEVRVWNVARTQSQIQAAMNSELSGTESGLQAYYKFDQGIAGGNNVGLTTLNDNSTGGHNGTLNNFALTGLTSNWIAGANSTGGATALGNVCVNSTLQLTNTATGGVWSSANAAIATVDNTGLVTGISAGSTIISYTVTNSNNCSVTVTNNITVNPLPTATISGTISVCQNATSPSITFTGANATAPYTFSYTINGGAIQTVTTTSDNSVTVAAPTGVAGTYTYALVSVKDASTTTCTNSVTGTATVTVNALPTATISGTAAVCQNATNPVISVTGAGGTPPYTIIYRINNDSTQSIVTTGNTATILAPTSTAGTFTYTLVSVQDASTTACTNSITGSATITVNALPTATISGTTAVCLDNNTPNITFTGANGTAPYTFSYKVNGGAMQTVVSLGTTATVGVPTSAAGIFTYTLVSVQDASSTSCVNAASGSATVIVNSPSASTTVIKVPFGGSYLFNGVTYSATGIYTAHLVNAVGCDSIATLN</sequence>
<feature type="non-terminal residue" evidence="4">
    <location>
        <position position="1791"/>
    </location>
</feature>
<reference evidence="5" key="1">
    <citation type="journal article" date="2019" name="Int. J. Syst. Evol. Microbiol.">
        <title>The Global Catalogue of Microorganisms (GCM) 10K type strain sequencing project: providing services to taxonomists for standard genome sequencing and annotation.</title>
        <authorList>
            <consortium name="The Broad Institute Genomics Platform"/>
            <consortium name="The Broad Institute Genome Sequencing Center for Infectious Disease"/>
            <person name="Wu L."/>
            <person name="Ma J."/>
        </authorList>
    </citation>
    <scope>NUCLEOTIDE SEQUENCE [LARGE SCALE GENOMIC DNA]</scope>
    <source>
        <strain evidence="5">CECT 8010</strain>
    </source>
</reference>
<dbReference type="InterPro" id="IPR008964">
    <property type="entry name" value="Invasin/intimin_cell_adhesion"/>
</dbReference>
<comment type="caution">
    <text evidence="4">The sequence shown here is derived from an EMBL/GenBank/DDBJ whole genome shotgun (WGS) entry which is preliminary data.</text>
</comment>
<evidence type="ECO:0000256" key="2">
    <source>
        <dbReference type="ARBA" id="ARBA00023157"/>
    </source>
</evidence>
<evidence type="ECO:0000256" key="1">
    <source>
        <dbReference type="ARBA" id="ARBA00022729"/>
    </source>
</evidence>
<feature type="domain" description="LamG-like jellyroll fold" evidence="3">
    <location>
        <begin position="1194"/>
        <end position="1319"/>
    </location>
</feature>
<gene>
    <name evidence="4" type="ORF">ACFOW1_10370</name>
</gene>
<dbReference type="Gene3D" id="2.60.40.10">
    <property type="entry name" value="Immunoglobulins"/>
    <property type="match status" value="2"/>
</dbReference>
<dbReference type="EMBL" id="JBHSDC010000020">
    <property type="protein sequence ID" value="MFC4232297.1"/>
    <property type="molecule type" value="Genomic_DNA"/>
</dbReference>
<proteinExistence type="predicted"/>
<keyword evidence="2" id="KW-1015">Disulfide bond</keyword>
<dbReference type="InterPro" id="IPR013320">
    <property type="entry name" value="ConA-like_dom_sf"/>
</dbReference>
<dbReference type="PANTHER" id="PTHR28206">
    <property type="entry name" value="NUCLEOPORIN POM152"/>
    <property type="match status" value="1"/>
</dbReference>
<dbReference type="Pfam" id="PF02368">
    <property type="entry name" value="Big_2"/>
    <property type="match status" value="1"/>
</dbReference>
<organism evidence="4 5">
    <name type="scientific">Parasediminibacterium paludis</name>
    <dbReference type="NCBI Taxonomy" id="908966"/>
    <lineage>
        <taxon>Bacteria</taxon>
        <taxon>Pseudomonadati</taxon>
        <taxon>Bacteroidota</taxon>
        <taxon>Chitinophagia</taxon>
        <taxon>Chitinophagales</taxon>
        <taxon>Chitinophagaceae</taxon>
        <taxon>Parasediminibacterium</taxon>
    </lineage>
</organism>
<dbReference type="Gene3D" id="2.60.120.200">
    <property type="match status" value="2"/>
</dbReference>
<dbReference type="InterPro" id="IPR006558">
    <property type="entry name" value="LamG-like"/>
</dbReference>
<dbReference type="InterPro" id="IPR036179">
    <property type="entry name" value="Ig-like_dom_sf"/>
</dbReference>
<dbReference type="InterPro" id="IPR037701">
    <property type="entry name" value="Pom152"/>
</dbReference>
<evidence type="ECO:0000259" key="3">
    <source>
        <dbReference type="SMART" id="SM00560"/>
    </source>
</evidence>
<dbReference type="Proteomes" id="UP001595906">
    <property type="component" value="Unassembled WGS sequence"/>
</dbReference>
<dbReference type="RefSeq" id="WP_379014092.1">
    <property type="nucleotide sequence ID" value="NZ_JBHSDC010000020.1"/>
</dbReference>
<dbReference type="SUPFAM" id="SSF48726">
    <property type="entry name" value="Immunoglobulin"/>
    <property type="match status" value="1"/>
</dbReference>
<name>A0ABV8PZA8_9BACT</name>
<dbReference type="InterPro" id="IPR003343">
    <property type="entry name" value="Big_2"/>
</dbReference>
<evidence type="ECO:0000313" key="4">
    <source>
        <dbReference type="EMBL" id="MFC4232297.1"/>
    </source>
</evidence>
<dbReference type="SUPFAM" id="SSF49373">
    <property type="entry name" value="Invasin/intimin cell-adhesion fragments"/>
    <property type="match status" value="1"/>
</dbReference>
<dbReference type="InterPro" id="IPR013783">
    <property type="entry name" value="Ig-like_fold"/>
</dbReference>
<feature type="domain" description="LamG-like jellyroll fold" evidence="3">
    <location>
        <begin position="552"/>
        <end position="684"/>
    </location>
</feature>
<keyword evidence="1" id="KW-0732">Signal</keyword>
<dbReference type="Pfam" id="PF13385">
    <property type="entry name" value="Laminin_G_3"/>
    <property type="match status" value="2"/>
</dbReference>
<dbReference type="PANTHER" id="PTHR28206:SF1">
    <property type="entry name" value="NUCLEOPORIN POM152"/>
    <property type="match status" value="1"/>
</dbReference>
<feature type="non-terminal residue" evidence="4">
    <location>
        <position position="1"/>
    </location>
</feature>
<keyword evidence="5" id="KW-1185">Reference proteome</keyword>